<feature type="transmembrane region" description="Helical" evidence="5">
    <location>
        <begin position="31"/>
        <end position="53"/>
    </location>
</feature>
<name>A0A9W8ELX5_9FUNG</name>
<evidence type="ECO:0000259" key="6">
    <source>
        <dbReference type="Pfam" id="PF00003"/>
    </source>
</evidence>
<dbReference type="GO" id="GO:0004930">
    <property type="term" value="F:G protein-coupled receptor activity"/>
    <property type="evidence" value="ECO:0007669"/>
    <property type="project" value="InterPro"/>
</dbReference>
<evidence type="ECO:0000256" key="2">
    <source>
        <dbReference type="ARBA" id="ARBA00022692"/>
    </source>
</evidence>
<feature type="transmembrane region" description="Helical" evidence="5">
    <location>
        <begin position="101"/>
        <end position="121"/>
    </location>
</feature>
<dbReference type="Proteomes" id="UP001150907">
    <property type="component" value="Unassembled WGS sequence"/>
</dbReference>
<dbReference type="GO" id="GO:0016020">
    <property type="term" value="C:membrane"/>
    <property type="evidence" value="ECO:0007669"/>
    <property type="project" value="UniProtKB-SubCell"/>
</dbReference>
<keyword evidence="8" id="KW-1185">Reference proteome</keyword>
<dbReference type="Pfam" id="PF00003">
    <property type="entry name" value="7tm_3"/>
    <property type="match status" value="1"/>
</dbReference>
<evidence type="ECO:0000256" key="4">
    <source>
        <dbReference type="ARBA" id="ARBA00023136"/>
    </source>
</evidence>
<keyword evidence="2 5" id="KW-0812">Transmembrane</keyword>
<protein>
    <recommendedName>
        <fullName evidence="6">G-protein coupled receptors family 3 profile domain-containing protein</fullName>
    </recommendedName>
</protein>
<feature type="domain" description="G-protein coupled receptors family 3 profile" evidence="6">
    <location>
        <begin position="31"/>
        <end position="269"/>
    </location>
</feature>
<proteinExistence type="predicted"/>
<feature type="transmembrane region" description="Helical" evidence="5">
    <location>
        <begin position="255"/>
        <end position="277"/>
    </location>
</feature>
<dbReference type="EMBL" id="JANBQF010000020">
    <property type="protein sequence ID" value="KAJ2007683.1"/>
    <property type="molecule type" value="Genomic_DNA"/>
</dbReference>
<comment type="subcellular location">
    <subcellularLocation>
        <location evidence="1">Membrane</location>
        <topology evidence="1">Multi-pass membrane protein</topology>
    </subcellularLocation>
</comment>
<feature type="transmembrane region" description="Helical" evidence="5">
    <location>
        <begin position="65"/>
        <end position="81"/>
    </location>
</feature>
<keyword evidence="4 5" id="KW-0472">Membrane</keyword>
<keyword evidence="3 5" id="KW-1133">Transmembrane helix</keyword>
<evidence type="ECO:0000313" key="7">
    <source>
        <dbReference type="EMBL" id="KAJ2007683.1"/>
    </source>
</evidence>
<evidence type="ECO:0000256" key="3">
    <source>
        <dbReference type="ARBA" id="ARBA00022989"/>
    </source>
</evidence>
<feature type="transmembrane region" description="Helical" evidence="5">
    <location>
        <begin position="141"/>
        <end position="162"/>
    </location>
</feature>
<feature type="transmembrane region" description="Helical" evidence="5">
    <location>
        <begin position="182"/>
        <end position="205"/>
    </location>
</feature>
<sequence length="382" mass="42696">MAFYDEALEEQRAKAAAGMGLELDKRGPGDIATIFVLGAVVFINFLAVVYMLWNRNYPPIRAKSPYLMSCMFVGGAFWYVGDIRSNGHVQLLGTAFTNCHAVGVWLHAIMGMFVTCGLYALRSQMLYQVFQLNQPCRGLRFFMPTIVYSIVIIAYGIVSQSLDESVITFYYPPLDLCSGGRAYKATVLALIWAAVLYCSVMYWRIRNIRSSFNESREMAIVSSFSLAALVISTIIQYLQPSFALIFRLRVPMTVISQFCINATWWSILAVPIYNCLFNRQKYLLKWRAKLREDGLQREYQADSSSGMQPISDAVAPGLSTLYTDKVPNTRDFYYGNESGARLYAPITYADTNAIIGHEAPSAISNSCSDSVVASDGSGRRLV</sequence>
<dbReference type="OrthoDB" id="5592846at2759"/>
<evidence type="ECO:0000256" key="1">
    <source>
        <dbReference type="ARBA" id="ARBA00004141"/>
    </source>
</evidence>
<gene>
    <name evidence="7" type="ORF">H4R26_000641</name>
</gene>
<evidence type="ECO:0000313" key="8">
    <source>
        <dbReference type="Proteomes" id="UP001150907"/>
    </source>
</evidence>
<dbReference type="InterPro" id="IPR017978">
    <property type="entry name" value="GPCR_3_C"/>
</dbReference>
<organism evidence="7 8">
    <name type="scientific">Coemansia thaxteri</name>
    <dbReference type="NCBI Taxonomy" id="2663907"/>
    <lineage>
        <taxon>Eukaryota</taxon>
        <taxon>Fungi</taxon>
        <taxon>Fungi incertae sedis</taxon>
        <taxon>Zoopagomycota</taxon>
        <taxon>Kickxellomycotina</taxon>
        <taxon>Kickxellomycetes</taxon>
        <taxon>Kickxellales</taxon>
        <taxon>Kickxellaceae</taxon>
        <taxon>Coemansia</taxon>
    </lineage>
</organism>
<evidence type="ECO:0000256" key="5">
    <source>
        <dbReference type="SAM" id="Phobius"/>
    </source>
</evidence>
<feature type="transmembrane region" description="Helical" evidence="5">
    <location>
        <begin position="217"/>
        <end position="235"/>
    </location>
</feature>
<dbReference type="AlphaFoldDB" id="A0A9W8ELX5"/>
<comment type="caution">
    <text evidence="7">The sequence shown here is derived from an EMBL/GenBank/DDBJ whole genome shotgun (WGS) entry which is preliminary data.</text>
</comment>
<reference evidence="7" key="1">
    <citation type="submission" date="2022-07" db="EMBL/GenBank/DDBJ databases">
        <title>Phylogenomic reconstructions and comparative analyses of Kickxellomycotina fungi.</title>
        <authorList>
            <person name="Reynolds N.K."/>
            <person name="Stajich J.E."/>
            <person name="Barry K."/>
            <person name="Grigoriev I.V."/>
            <person name="Crous P."/>
            <person name="Smith M.E."/>
        </authorList>
    </citation>
    <scope>NUCLEOTIDE SEQUENCE</scope>
    <source>
        <strain evidence="7">IMI 214461</strain>
    </source>
</reference>
<accession>A0A9W8ELX5</accession>